<keyword evidence="3" id="KW-0064">Aspartyl protease</keyword>
<dbReference type="GO" id="GO:0008270">
    <property type="term" value="F:zinc ion binding"/>
    <property type="evidence" value="ECO:0007669"/>
    <property type="project" value="UniProtKB-KW"/>
</dbReference>
<gene>
    <name evidence="15" type="ORF">QYE76_043041</name>
</gene>
<dbReference type="Gene3D" id="4.10.60.10">
    <property type="entry name" value="Zinc finger, CCHC-type"/>
    <property type="match status" value="1"/>
</dbReference>
<keyword evidence="11" id="KW-0862">Zinc</keyword>
<dbReference type="GO" id="GO:0006310">
    <property type="term" value="P:DNA recombination"/>
    <property type="evidence" value="ECO:0007669"/>
    <property type="project" value="UniProtKB-KW"/>
</dbReference>
<dbReference type="PANTHER" id="PTHR37984:SF15">
    <property type="entry name" value="INTEGRASE CATALYTIC DOMAIN-CONTAINING PROTEIN"/>
    <property type="match status" value="1"/>
</dbReference>
<dbReference type="PANTHER" id="PTHR37984">
    <property type="entry name" value="PROTEIN CBG26694"/>
    <property type="match status" value="1"/>
</dbReference>
<proteinExistence type="predicted"/>
<keyword evidence="9" id="KW-0238">DNA-binding</keyword>
<dbReference type="SUPFAM" id="SSF57756">
    <property type="entry name" value="Retrovirus zinc finger-like domains"/>
    <property type="match status" value="1"/>
</dbReference>
<feature type="region of interest" description="Disordered" evidence="12">
    <location>
        <begin position="300"/>
        <end position="327"/>
    </location>
</feature>
<dbReference type="PROSITE" id="PS50994">
    <property type="entry name" value="INTEGRASE"/>
    <property type="match status" value="1"/>
</dbReference>
<dbReference type="Pfam" id="PF00098">
    <property type="entry name" value="zf-CCHC"/>
    <property type="match status" value="1"/>
</dbReference>
<protein>
    <submittedName>
        <fullName evidence="15">Uncharacterized protein</fullName>
    </submittedName>
</protein>
<dbReference type="InterPro" id="IPR036875">
    <property type="entry name" value="Znf_CCHC_sf"/>
</dbReference>
<dbReference type="PROSITE" id="PS50158">
    <property type="entry name" value="ZF_CCHC"/>
    <property type="match status" value="2"/>
</dbReference>
<evidence type="ECO:0000256" key="9">
    <source>
        <dbReference type="ARBA" id="ARBA00023125"/>
    </source>
</evidence>
<evidence type="ECO:0000313" key="15">
    <source>
        <dbReference type="EMBL" id="KAK1682193.1"/>
    </source>
</evidence>
<keyword evidence="8" id="KW-0548">Nucleotidyltransferase</keyword>
<keyword evidence="7" id="KW-0695">RNA-directed DNA polymerase</keyword>
<keyword evidence="4" id="KW-0378">Hydrolase</keyword>
<dbReference type="CDD" id="cd09272">
    <property type="entry name" value="RNase_HI_RT_Ty1"/>
    <property type="match status" value="1"/>
</dbReference>
<keyword evidence="5" id="KW-0460">Magnesium</keyword>
<dbReference type="SUPFAM" id="SSF54160">
    <property type="entry name" value="Chromo domain-like"/>
    <property type="match status" value="1"/>
</dbReference>
<evidence type="ECO:0000256" key="6">
    <source>
        <dbReference type="ARBA" id="ARBA00022908"/>
    </source>
</evidence>
<dbReference type="GO" id="GO:0003887">
    <property type="term" value="F:DNA-directed DNA polymerase activity"/>
    <property type="evidence" value="ECO:0007669"/>
    <property type="project" value="UniProtKB-KW"/>
</dbReference>
<dbReference type="SUPFAM" id="SSF53098">
    <property type="entry name" value="Ribonuclease H-like"/>
    <property type="match status" value="1"/>
</dbReference>
<feature type="domain" description="CCHC-type" evidence="13">
    <location>
        <begin position="288"/>
        <end position="303"/>
    </location>
</feature>
<evidence type="ECO:0000256" key="12">
    <source>
        <dbReference type="SAM" id="MobiDB-lite"/>
    </source>
</evidence>
<dbReference type="GO" id="GO:0003964">
    <property type="term" value="F:RNA-directed DNA polymerase activity"/>
    <property type="evidence" value="ECO:0007669"/>
    <property type="project" value="UniProtKB-KW"/>
</dbReference>
<accession>A0AAD8TIA9</accession>
<dbReference type="Proteomes" id="UP001231189">
    <property type="component" value="Unassembled WGS sequence"/>
</dbReference>
<dbReference type="InterPro" id="IPR001584">
    <property type="entry name" value="Integrase_cat-core"/>
</dbReference>
<keyword evidence="8" id="KW-0808">Transferase</keyword>
<organism evidence="15 16">
    <name type="scientific">Lolium multiflorum</name>
    <name type="common">Italian ryegrass</name>
    <name type="synonym">Lolium perenne subsp. multiflorum</name>
    <dbReference type="NCBI Taxonomy" id="4521"/>
    <lineage>
        <taxon>Eukaryota</taxon>
        <taxon>Viridiplantae</taxon>
        <taxon>Streptophyta</taxon>
        <taxon>Embryophyta</taxon>
        <taxon>Tracheophyta</taxon>
        <taxon>Spermatophyta</taxon>
        <taxon>Magnoliopsida</taxon>
        <taxon>Liliopsida</taxon>
        <taxon>Poales</taxon>
        <taxon>Poaceae</taxon>
        <taxon>BOP clade</taxon>
        <taxon>Pooideae</taxon>
        <taxon>Poodae</taxon>
        <taxon>Poeae</taxon>
        <taxon>Poeae Chloroplast Group 2 (Poeae type)</taxon>
        <taxon>Loliodinae</taxon>
        <taxon>Loliinae</taxon>
        <taxon>Lolium</taxon>
    </lineage>
</organism>
<dbReference type="Pfam" id="PF24626">
    <property type="entry name" value="SH3_Tf2-1"/>
    <property type="match status" value="1"/>
</dbReference>
<dbReference type="GO" id="GO:0004190">
    <property type="term" value="F:aspartic-type endopeptidase activity"/>
    <property type="evidence" value="ECO:0007669"/>
    <property type="project" value="UniProtKB-KW"/>
</dbReference>
<dbReference type="InterPro" id="IPR013103">
    <property type="entry name" value="RVT_2"/>
</dbReference>
<dbReference type="InterPro" id="IPR001878">
    <property type="entry name" value="Znf_CCHC"/>
</dbReference>
<keyword evidence="8" id="KW-0239">DNA-directed DNA polymerase</keyword>
<evidence type="ECO:0000256" key="7">
    <source>
        <dbReference type="ARBA" id="ARBA00022918"/>
    </source>
</evidence>
<dbReference type="Pfam" id="PF07727">
    <property type="entry name" value="RVT_2"/>
    <property type="match status" value="1"/>
</dbReference>
<evidence type="ECO:0000256" key="11">
    <source>
        <dbReference type="PROSITE-ProRule" id="PRU00047"/>
    </source>
</evidence>
<dbReference type="InterPro" id="IPR050951">
    <property type="entry name" value="Retrovirus_Pol_polyprotein"/>
</dbReference>
<evidence type="ECO:0000256" key="3">
    <source>
        <dbReference type="ARBA" id="ARBA00022750"/>
    </source>
</evidence>
<keyword evidence="10" id="KW-0233">DNA recombination</keyword>
<dbReference type="GO" id="GO:0015074">
    <property type="term" value="P:DNA integration"/>
    <property type="evidence" value="ECO:0007669"/>
    <property type="project" value="UniProtKB-KW"/>
</dbReference>
<evidence type="ECO:0000256" key="1">
    <source>
        <dbReference type="ARBA" id="ARBA00022670"/>
    </source>
</evidence>
<comment type="caution">
    <text evidence="15">The sequence shown here is derived from an EMBL/GenBank/DDBJ whole genome shotgun (WGS) entry which is preliminary data.</text>
</comment>
<name>A0AAD8TIA9_LOLMU</name>
<dbReference type="InterPro" id="IPR012337">
    <property type="entry name" value="RNaseH-like_sf"/>
</dbReference>
<keyword evidence="2" id="KW-0479">Metal-binding</keyword>
<dbReference type="EMBL" id="JAUUTY010000002">
    <property type="protein sequence ID" value="KAK1682193.1"/>
    <property type="molecule type" value="Genomic_DNA"/>
</dbReference>
<feature type="compositionally biased region" description="Gly residues" evidence="12">
    <location>
        <begin position="309"/>
        <end position="322"/>
    </location>
</feature>
<keyword evidence="1" id="KW-0645">Protease</keyword>
<dbReference type="InterPro" id="IPR056924">
    <property type="entry name" value="SH3_Tf2-1"/>
</dbReference>
<dbReference type="InterPro" id="IPR036397">
    <property type="entry name" value="RNaseH_sf"/>
</dbReference>
<evidence type="ECO:0000256" key="4">
    <source>
        <dbReference type="ARBA" id="ARBA00022801"/>
    </source>
</evidence>
<feature type="domain" description="Integrase catalytic" evidence="14">
    <location>
        <begin position="523"/>
        <end position="688"/>
    </location>
</feature>
<evidence type="ECO:0000256" key="5">
    <source>
        <dbReference type="ARBA" id="ARBA00022842"/>
    </source>
</evidence>
<dbReference type="Pfam" id="PF17921">
    <property type="entry name" value="Integrase_H2C2"/>
    <property type="match status" value="1"/>
</dbReference>
<dbReference type="AlphaFoldDB" id="A0AAD8TIA9"/>
<dbReference type="Gene3D" id="3.30.420.10">
    <property type="entry name" value="Ribonuclease H-like superfamily/Ribonuclease H"/>
    <property type="match status" value="1"/>
</dbReference>
<dbReference type="GO" id="GO:0006508">
    <property type="term" value="P:proteolysis"/>
    <property type="evidence" value="ECO:0007669"/>
    <property type="project" value="UniProtKB-KW"/>
</dbReference>
<dbReference type="InterPro" id="IPR016197">
    <property type="entry name" value="Chromo-like_dom_sf"/>
</dbReference>
<keyword evidence="16" id="KW-1185">Reference proteome</keyword>
<dbReference type="InterPro" id="IPR041588">
    <property type="entry name" value="Integrase_H2C2"/>
</dbReference>
<dbReference type="Gene3D" id="1.10.340.70">
    <property type="match status" value="1"/>
</dbReference>
<evidence type="ECO:0000256" key="10">
    <source>
        <dbReference type="ARBA" id="ARBA00023172"/>
    </source>
</evidence>
<evidence type="ECO:0000259" key="13">
    <source>
        <dbReference type="PROSITE" id="PS50158"/>
    </source>
</evidence>
<dbReference type="GO" id="GO:0003677">
    <property type="term" value="F:DNA binding"/>
    <property type="evidence" value="ECO:0007669"/>
    <property type="project" value="UniProtKB-KW"/>
</dbReference>
<dbReference type="Gene3D" id="2.40.50.40">
    <property type="match status" value="1"/>
</dbReference>
<keyword evidence="6" id="KW-0229">DNA integration</keyword>
<reference evidence="15" key="1">
    <citation type="submission" date="2023-07" db="EMBL/GenBank/DDBJ databases">
        <title>A chromosome-level genome assembly of Lolium multiflorum.</title>
        <authorList>
            <person name="Chen Y."/>
            <person name="Copetti D."/>
            <person name="Kolliker R."/>
            <person name="Studer B."/>
        </authorList>
    </citation>
    <scope>NUCLEOTIDE SEQUENCE</scope>
    <source>
        <strain evidence="15">02402/16</strain>
        <tissue evidence="15">Leaf</tissue>
    </source>
</reference>
<evidence type="ECO:0000256" key="8">
    <source>
        <dbReference type="ARBA" id="ARBA00022932"/>
    </source>
</evidence>
<dbReference type="SMART" id="SM00343">
    <property type="entry name" value="ZnF_C2HC"/>
    <property type="match status" value="2"/>
</dbReference>
<evidence type="ECO:0000313" key="16">
    <source>
        <dbReference type="Proteomes" id="UP001231189"/>
    </source>
</evidence>
<keyword evidence="11" id="KW-0863">Zinc-finger</keyword>
<evidence type="ECO:0000259" key="14">
    <source>
        <dbReference type="PROSITE" id="PS50994"/>
    </source>
</evidence>
<sequence>MMSPDSNKWQEAMKSEMGSMYDNKVWTLVDLPDSRKAVENKWIFKRKTDADGNVTVYKARLVAKGFRQIQGVDYDETFSPVAKLKSVRILLAIAAFFDYEIWQMDVKTAFLNGDIEEELYMSGYVFILNGEAGAAPSSARWRSLQESEYIAASEASSEAVWMKRFIVDLGVVPSALDPPVIYCDNMGVIANAQEPRSHKNLKHIKLRFHSIREYIEDGEEEKRKKARFEPKKFSNNNPDTSLSFKPRYNNNYYNKKVSNDQFMAQIVCCSCGFKGHFSKDCKKPRILCFGCRQEGHMLKDCPKRNNGGDQSGGGGNRSGNSGGNWKNKKPFGKLNCTSLEEVINSDKAVIGEANVVADALSRKSIGGVEQELPPELKKEISQAHIQLWEKEAHEGLSALQVADELNVNLRNEIIMSQLDDPFIVEEMRRIDEGRPSEFHRGEYGSLWFQKRICVPDNDEIKEVILREAHQTPYSIHPGSTKMYKDLKELFWWNNMKREIAQYVAECHTCQRVKAEHQSPAGQLQPLPIPEWKWEEIGMDFIIGLPMTNKKNDMIWVIVDRLAKSAHFLAVNQQDKGEKLIDLYIKEIVSKHGVPKRIVSDRGSVFTSAFWKQLHEALGSKLDFSTAYHPQTGGQTERTNQILEDMLRACALDFGGSWEEHLPLAEFSYNNSYQSSIKMEPFEALYGRKCKSPICWYEAGSSKEFDPDYVKEKQQIIDVIRDRLKIAQSRQKSYADQKRRTWEPKVGDMVYLKVSPMKGLQRFGVKGKLSPRYIGPFKILSQNRGLAFELDLSGRLAQVHNVFHVSQLRKCLKTPDEPVSHDELDLQPYLTYIEKPAKILEENWKQLRNRAIKYCKVQWKHHPEREATWEKEEDLRKSYPELFRYYNHNFGTKFSLRRKGCNIPGLETIEG</sequence>
<evidence type="ECO:0000256" key="2">
    <source>
        <dbReference type="ARBA" id="ARBA00022723"/>
    </source>
</evidence>
<feature type="domain" description="CCHC-type" evidence="13">
    <location>
        <begin position="268"/>
        <end position="283"/>
    </location>
</feature>